<name>A0AA36EI37_LACSI</name>
<feature type="region of interest" description="Disordered" evidence="1">
    <location>
        <begin position="435"/>
        <end position="456"/>
    </location>
</feature>
<reference evidence="2" key="1">
    <citation type="submission" date="2023-04" db="EMBL/GenBank/DDBJ databases">
        <authorList>
            <person name="Vijverberg K."/>
            <person name="Xiong W."/>
            <person name="Schranz E."/>
        </authorList>
    </citation>
    <scope>NUCLEOTIDE SEQUENCE</scope>
</reference>
<dbReference type="CDD" id="cd04481">
    <property type="entry name" value="RPA1_DBD_B_like"/>
    <property type="match status" value="1"/>
</dbReference>
<dbReference type="EMBL" id="OX465084">
    <property type="protein sequence ID" value="CAI9297073.1"/>
    <property type="molecule type" value="Genomic_DNA"/>
</dbReference>
<dbReference type="InterPro" id="IPR012340">
    <property type="entry name" value="NA-bd_OB-fold"/>
</dbReference>
<gene>
    <name evidence="2" type="ORF">LSALG_LOCUS35910</name>
</gene>
<keyword evidence="3" id="KW-1185">Reference proteome</keyword>
<dbReference type="Proteomes" id="UP001177003">
    <property type="component" value="Chromosome 8"/>
</dbReference>
<dbReference type="PANTHER" id="PTHR47165">
    <property type="entry name" value="OS03G0429900 PROTEIN"/>
    <property type="match status" value="1"/>
</dbReference>
<evidence type="ECO:0000256" key="1">
    <source>
        <dbReference type="SAM" id="MobiDB-lite"/>
    </source>
</evidence>
<evidence type="ECO:0000313" key="3">
    <source>
        <dbReference type="Proteomes" id="UP001177003"/>
    </source>
</evidence>
<organism evidence="2 3">
    <name type="scientific">Lactuca saligna</name>
    <name type="common">Willowleaf lettuce</name>
    <dbReference type="NCBI Taxonomy" id="75948"/>
    <lineage>
        <taxon>Eukaryota</taxon>
        <taxon>Viridiplantae</taxon>
        <taxon>Streptophyta</taxon>
        <taxon>Embryophyta</taxon>
        <taxon>Tracheophyta</taxon>
        <taxon>Spermatophyta</taxon>
        <taxon>Magnoliopsida</taxon>
        <taxon>eudicotyledons</taxon>
        <taxon>Gunneridae</taxon>
        <taxon>Pentapetalae</taxon>
        <taxon>asterids</taxon>
        <taxon>campanulids</taxon>
        <taxon>Asterales</taxon>
        <taxon>Asteraceae</taxon>
        <taxon>Cichorioideae</taxon>
        <taxon>Cichorieae</taxon>
        <taxon>Lactucinae</taxon>
        <taxon>Lactuca</taxon>
    </lineage>
</organism>
<dbReference type="Gene3D" id="2.40.50.140">
    <property type="entry name" value="Nucleic acid-binding proteins"/>
    <property type="match status" value="3"/>
</dbReference>
<accession>A0AA36EI37</accession>
<protein>
    <recommendedName>
        <fullName evidence="4">DUF223 domain-containing protein</fullName>
    </recommendedName>
</protein>
<dbReference type="PANTHER" id="PTHR47165:SF4">
    <property type="entry name" value="OS03G0429900 PROTEIN"/>
    <property type="match status" value="1"/>
</dbReference>
<evidence type="ECO:0008006" key="4">
    <source>
        <dbReference type="Google" id="ProtNLM"/>
    </source>
</evidence>
<evidence type="ECO:0000313" key="2">
    <source>
        <dbReference type="EMBL" id="CAI9297073.1"/>
    </source>
</evidence>
<dbReference type="SUPFAM" id="SSF50249">
    <property type="entry name" value="Nucleic acid-binding proteins"/>
    <property type="match status" value="2"/>
</dbReference>
<dbReference type="AlphaFoldDB" id="A0AA36EI37"/>
<proteinExistence type="predicted"/>
<sequence length="456" mass="52227">MEIGNKVYLNNIDQIDEKSHIKVRVLKIWNFVRNNKVSSIEMIIMDEEGTQYQARVFNQNFSRFRHLLKEDESPVNGFMFVDFNSIIEQTCPKDTFFDVIGHIVSFRPLETSNPVPSKHYIKVTLSNLDSVHLKVTIFGSQAYQISEYLKNNPTVNFVVIVMQFLKLNIWNGLGEAKSHFEVTKLFINSDIYEINEFKNKLKCHDNFGITEKSITTLQSYSSSYTDDFKGNFPLKTICEITEPIKEMKFLLVASIVNIRQNLPWYIIPINVQDCTGTIGLTLFDREARRLLNISAYELKKIHDAAGDSDALFPMQLNVLKNRKFGFVVDITEYNVNNYNNIYTVLRVTEDMSIVCELESKIELMSNQSVSLNQVALESDDVVQPVQKDVMSQTDESFTPSTVDKSTATSPCKISGDLKRNLQEIYDVDSGYDLSSTKAKRKSTAEETPLLIPKIEK</sequence>